<proteinExistence type="inferred from homology"/>
<evidence type="ECO:0000256" key="7">
    <source>
        <dbReference type="RuleBase" id="RU361267"/>
    </source>
</evidence>
<dbReference type="InterPro" id="IPR002123">
    <property type="entry name" value="Plipid/glycerol_acylTrfase"/>
</dbReference>
<dbReference type="SUPFAM" id="SSF69593">
    <property type="entry name" value="Glycerol-3-phosphate (1)-acyltransferase"/>
    <property type="match status" value="1"/>
</dbReference>
<dbReference type="PANTHER" id="PTHR10434">
    <property type="entry name" value="1-ACYL-SN-GLYCEROL-3-PHOSPHATE ACYLTRANSFERASE"/>
    <property type="match status" value="1"/>
</dbReference>
<dbReference type="GO" id="GO:0016746">
    <property type="term" value="F:acyltransferase activity"/>
    <property type="evidence" value="ECO:0007669"/>
    <property type="project" value="UniProtKB-KW"/>
</dbReference>
<evidence type="ECO:0000256" key="1">
    <source>
        <dbReference type="ARBA" id="ARBA00005189"/>
    </source>
</evidence>
<keyword evidence="4 7" id="KW-0808">Transferase</keyword>
<dbReference type="Pfam" id="PF01553">
    <property type="entry name" value="Acyltransferase"/>
    <property type="match status" value="1"/>
</dbReference>
<dbReference type="NCBIfam" id="TIGR00530">
    <property type="entry name" value="AGP_acyltrn"/>
    <property type="match status" value="1"/>
</dbReference>
<evidence type="ECO:0000256" key="2">
    <source>
        <dbReference type="ARBA" id="ARBA00008655"/>
    </source>
</evidence>
<evidence type="ECO:0000256" key="5">
    <source>
        <dbReference type="ARBA" id="ARBA00023098"/>
    </source>
</evidence>
<sequence>MKTIFLYLEFLIYMLFTVFKKIKVENLRKKGKLEEAEEVVKSNVKNWADFIVKKVGITIEKEGLENIPDEACVFVSNHQSFFDIPVIISGLEKPVGFIAKKEILKAKILTYWMNQIHCVFIDRSNIREAVKSINKGVQNLKEGHDMLIFPEGTRSKGKEMGEFKKGSMKLATKSKAPIVPIAIEGTYKAREANEGNKIKPAKVKLIVCPPIYSDDLTKEQKSNLADYIKEIIEKAKEK</sequence>
<evidence type="ECO:0000256" key="6">
    <source>
        <dbReference type="ARBA" id="ARBA00023315"/>
    </source>
</evidence>
<keyword evidence="6 7" id="KW-0012">Acyltransferase</keyword>
<name>A0ABN1JHA7_9CLOT</name>
<keyword evidence="10" id="KW-1185">Reference proteome</keyword>
<dbReference type="PANTHER" id="PTHR10434:SF64">
    <property type="entry name" value="1-ACYL-SN-GLYCEROL-3-PHOSPHATE ACYLTRANSFERASE-RELATED"/>
    <property type="match status" value="1"/>
</dbReference>
<evidence type="ECO:0000259" key="8">
    <source>
        <dbReference type="SMART" id="SM00563"/>
    </source>
</evidence>
<organism evidence="9 10">
    <name type="scientific">Clostridium oceanicum</name>
    <dbReference type="NCBI Taxonomy" id="1543"/>
    <lineage>
        <taxon>Bacteria</taxon>
        <taxon>Bacillati</taxon>
        <taxon>Bacillota</taxon>
        <taxon>Clostridia</taxon>
        <taxon>Eubacteriales</taxon>
        <taxon>Clostridiaceae</taxon>
        <taxon>Clostridium</taxon>
    </lineage>
</organism>
<feature type="domain" description="Phospholipid/glycerol acyltransferase" evidence="8">
    <location>
        <begin position="72"/>
        <end position="186"/>
    </location>
</feature>
<dbReference type="CDD" id="cd07989">
    <property type="entry name" value="LPLAT_AGPAT-like"/>
    <property type="match status" value="1"/>
</dbReference>
<reference evidence="9 10" key="1">
    <citation type="journal article" date="2019" name="Int. J. Syst. Evol. Microbiol.">
        <title>The Global Catalogue of Microorganisms (GCM) 10K type strain sequencing project: providing services to taxonomists for standard genome sequencing and annotation.</title>
        <authorList>
            <consortium name="The Broad Institute Genomics Platform"/>
            <consortium name="The Broad Institute Genome Sequencing Center for Infectious Disease"/>
            <person name="Wu L."/>
            <person name="Ma J."/>
        </authorList>
    </citation>
    <scope>NUCLEOTIDE SEQUENCE [LARGE SCALE GENOMIC DNA]</scope>
    <source>
        <strain evidence="9 10">JCM 1407</strain>
    </source>
</reference>
<keyword evidence="7" id="KW-1208">Phospholipid metabolism</keyword>
<keyword evidence="3 7" id="KW-0444">Lipid biosynthesis</keyword>
<evidence type="ECO:0000313" key="9">
    <source>
        <dbReference type="EMBL" id="GAA0739795.1"/>
    </source>
</evidence>
<evidence type="ECO:0000256" key="4">
    <source>
        <dbReference type="ARBA" id="ARBA00022679"/>
    </source>
</evidence>
<dbReference type="InterPro" id="IPR004552">
    <property type="entry name" value="AGP_acyltrans"/>
</dbReference>
<accession>A0ABN1JHA7</accession>
<evidence type="ECO:0000256" key="3">
    <source>
        <dbReference type="ARBA" id="ARBA00022516"/>
    </source>
</evidence>
<comment type="domain">
    <text evidence="7">The HXXXXD motif is essential for acyltransferase activity and may constitute the binding site for the phosphate moiety of the glycerol-3-phosphate.</text>
</comment>
<comment type="caution">
    <text evidence="9">The sequence shown here is derived from an EMBL/GenBank/DDBJ whole genome shotgun (WGS) entry which is preliminary data.</text>
</comment>
<gene>
    <name evidence="9" type="ORF">GCM10008906_19010</name>
</gene>
<keyword evidence="7" id="KW-0594">Phospholipid biosynthesis</keyword>
<evidence type="ECO:0000313" key="10">
    <source>
        <dbReference type="Proteomes" id="UP001501510"/>
    </source>
</evidence>
<dbReference type="EC" id="2.3.1.51" evidence="7"/>
<protein>
    <recommendedName>
        <fullName evidence="7">1-acyl-sn-glycerol-3-phosphate acyltransferase</fullName>
        <ecNumber evidence="7">2.3.1.51</ecNumber>
    </recommendedName>
</protein>
<dbReference type="Proteomes" id="UP001501510">
    <property type="component" value="Unassembled WGS sequence"/>
</dbReference>
<comment type="catalytic activity">
    <reaction evidence="7">
        <text>a 1-acyl-sn-glycero-3-phosphate + an acyl-CoA = a 1,2-diacyl-sn-glycero-3-phosphate + CoA</text>
        <dbReference type="Rhea" id="RHEA:19709"/>
        <dbReference type="ChEBI" id="CHEBI:57287"/>
        <dbReference type="ChEBI" id="CHEBI:57970"/>
        <dbReference type="ChEBI" id="CHEBI:58342"/>
        <dbReference type="ChEBI" id="CHEBI:58608"/>
        <dbReference type="EC" id="2.3.1.51"/>
    </reaction>
</comment>
<dbReference type="EMBL" id="BAAACG010000008">
    <property type="protein sequence ID" value="GAA0739795.1"/>
    <property type="molecule type" value="Genomic_DNA"/>
</dbReference>
<dbReference type="RefSeq" id="WP_343761075.1">
    <property type="nucleotide sequence ID" value="NZ_BAAACG010000008.1"/>
</dbReference>
<dbReference type="SMART" id="SM00563">
    <property type="entry name" value="PlsC"/>
    <property type="match status" value="1"/>
</dbReference>
<comment type="similarity">
    <text evidence="2 7">Belongs to the 1-acyl-sn-glycerol-3-phosphate acyltransferase family.</text>
</comment>
<comment type="pathway">
    <text evidence="1">Lipid metabolism.</text>
</comment>
<keyword evidence="5 7" id="KW-0443">Lipid metabolism</keyword>